<dbReference type="InterPro" id="IPR024759">
    <property type="entry name" value="UvrB_YAD/RRR_dom"/>
</dbReference>
<sequence>MSTFKLISKYNPTGDQPQAIEKLVNGLKSGKKHQVLLGVTGSGKTFTMAKVIERYQKPTLIISHNKTLAAQLYKEFKEFFPKNAVHYFVSYYDYYQPEAYIPFTDTYIEKDSKINEELDRLRHATTQALMSRDDVIIVASVSCIYNLGSPEEYKNLGLQIFEGKKIKPAELVRSLLRLQYVQDIELKRGCFRKTTAEVEIVSPTAQEVTKIKFSAKDGKGDYIEKISIATLNDPEELETKDLRFEKIVEKNIFPAKYWITSADKIGLAIENIKSELQKQVKFLKKNKKSGEAARLQEKTLNDIEMMRQTGYCHGIENYSRHLDFRKAGEPPYSLLDFFASKGEFLTIVDESHISIPQLRSMHTGDHSRKSTLVEYGFRLPSAIDNRPLKFPEFQKRIQKTIYVSATPNKYELEKAGQNNVAEQLIRPTGLLDPTIDIKPTENQIPHLIETIRERTQKGERVIVTTLTKRMAEDLAEHLADNKIKVNYLHSEIKTLERLKIIKDFRLGHYDVLVGVNLLREGLDLPEVSLIAILDADKEGFLRNTTTLIQTMGRAARHVNGHVIMYADKITKSIDAAQNETMRRRKKQEAHNIKHGITPTTIQKEIGNFDLPLGSAALKKYALRDDSFEKNGEAIFFTSASKQRAVKELTKLMERAIRKFEYEKALVFKEQIRKLKSSIA</sequence>
<dbReference type="InterPro" id="IPR027417">
    <property type="entry name" value="P-loop_NTPase"/>
</dbReference>
<dbReference type="SMART" id="SM00490">
    <property type="entry name" value="HELICc"/>
    <property type="match status" value="1"/>
</dbReference>
<dbReference type="Pfam" id="PF17757">
    <property type="entry name" value="UvrB_inter"/>
    <property type="match status" value="1"/>
</dbReference>
<dbReference type="InterPro" id="IPR006935">
    <property type="entry name" value="Helicase/UvrB_N"/>
</dbReference>
<gene>
    <name evidence="16" type="ORF">A2918_02460</name>
</gene>
<dbReference type="InterPro" id="IPR014001">
    <property type="entry name" value="Helicase_ATP-bd"/>
</dbReference>
<dbReference type="AlphaFoldDB" id="A0A1F8GBX2"/>
<dbReference type="GO" id="GO:0016887">
    <property type="term" value="F:ATP hydrolysis activity"/>
    <property type="evidence" value="ECO:0007669"/>
    <property type="project" value="InterPro"/>
</dbReference>
<reference evidence="16 17" key="1">
    <citation type="journal article" date="2016" name="Nat. Commun.">
        <title>Thousands of microbial genomes shed light on interconnected biogeochemical processes in an aquifer system.</title>
        <authorList>
            <person name="Anantharaman K."/>
            <person name="Brown C.T."/>
            <person name="Hug L.A."/>
            <person name="Sharon I."/>
            <person name="Castelle C.J."/>
            <person name="Probst A.J."/>
            <person name="Thomas B.C."/>
            <person name="Singh A."/>
            <person name="Wilkins M.J."/>
            <person name="Karaoz U."/>
            <person name="Brodie E.L."/>
            <person name="Williams K.H."/>
            <person name="Hubbard S.S."/>
            <person name="Banfield J.F."/>
        </authorList>
    </citation>
    <scope>NUCLEOTIDE SEQUENCE [LARGE SCALE GENOMIC DNA]</scope>
</reference>
<feature type="domain" description="Helicase ATP-binding" evidence="14">
    <location>
        <begin position="25"/>
        <end position="235"/>
    </location>
</feature>
<keyword evidence="8 12" id="KW-0267">Excision nuclease</keyword>
<keyword evidence="3" id="KW-0963">Cytoplasm</keyword>
<protein>
    <recommendedName>
        <fullName evidence="11 12">UvrABC system protein B</fullName>
    </recommendedName>
</protein>
<evidence type="ECO:0000259" key="15">
    <source>
        <dbReference type="PROSITE" id="PS51194"/>
    </source>
</evidence>
<comment type="similarity">
    <text evidence="2 12">Belongs to the UvrB family.</text>
</comment>
<dbReference type="PROSITE" id="PS51192">
    <property type="entry name" value="HELICASE_ATP_BIND_1"/>
    <property type="match status" value="1"/>
</dbReference>
<feature type="domain" description="Helicase C-terminal" evidence="15">
    <location>
        <begin position="443"/>
        <end position="605"/>
    </location>
</feature>
<dbReference type="NCBIfam" id="TIGR00631">
    <property type="entry name" value="uvrb"/>
    <property type="match status" value="1"/>
</dbReference>
<keyword evidence="6 12" id="KW-0228">DNA excision</keyword>
<keyword evidence="9 12" id="KW-0234">DNA repair</keyword>
<dbReference type="InterPro" id="IPR001650">
    <property type="entry name" value="Helicase_C-like"/>
</dbReference>
<dbReference type="GO" id="GO:0004518">
    <property type="term" value="F:nuclease activity"/>
    <property type="evidence" value="ECO:0007669"/>
    <property type="project" value="UniProtKB-KW"/>
</dbReference>
<evidence type="ECO:0000256" key="9">
    <source>
        <dbReference type="ARBA" id="ARBA00023204"/>
    </source>
</evidence>
<dbReference type="GO" id="GO:0005737">
    <property type="term" value="C:cytoplasm"/>
    <property type="evidence" value="ECO:0007669"/>
    <property type="project" value="UniProtKB-SubCell"/>
</dbReference>
<evidence type="ECO:0000256" key="4">
    <source>
        <dbReference type="ARBA" id="ARBA00022741"/>
    </source>
</evidence>
<dbReference type="CDD" id="cd18790">
    <property type="entry name" value="SF2_C_UvrB"/>
    <property type="match status" value="1"/>
</dbReference>
<name>A0A1F8GBX2_9BACT</name>
<dbReference type="SUPFAM" id="SSF52540">
    <property type="entry name" value="P-loop containing nucleoside triphosphate hydrolases"/>
    <property type="match status" value="2"/>
</dbReference>
<keyword evidence="7" id="KW-0067">ATP-binding</keyword>
<evidence type="ECO:0000313" key="16">
    <source>
        <dbReference type="EMBL" id="OGN22226.1"/>
    </source>
</evidence>
<dbReference type="GO" id="GO:0003677">
    <property type="term" value="F:DNA binding"/>
    <property type="evidence" value="ECO:0007669"/>
    <property type="project" value="InterPro"/>
</dbReference>
<dbReference type="InterPro" id="IPR004807">
    <property type="entry name" value="UvrB"/>
</dbReference>
<keyword evidence="4" id="KW-0547">Nucleotide-binding</keyword>
<evidence type="ECO:0000256" key="3">
    <source>
        <dbReference type="ARBA" id="ARBA00022490"/>
    </source>
</evidence>
<evidence type="ECO:0000256" key="10">
    <source>
        <dbReference type="ARBA" id="ARBA00026033"/>
    </source>
</evidence>
<dbReference type="InterPro" id="IPR036876">
    <property type="entry name" value="UVR_dom_sf"/>
</dbReference>
<keyword evidence="12" id="KW-0742">SOS response</keyword>
<evidence type="ECO:0000256" key="12">
    <source>
        <dbReference type="RuleBase" id="RU003587"/>
    </source>
</evidence>
<dbReference type="Gene3D" id="3.40.50.300">
    <property type="entry name" value="P-loop containing nucleotide triphosphate hydrolases"/>
    <property type="match status" value="3"/>
</dbReference>
<proteinExistence type="inferred from homology"/>
<dbReference type="Pfam" id="PF02151">
    <property type="entry name" value="UVR"/>
    <property type="match status" value="1"/>
</dbReference>
<evidence type="ECO:0000256" key="11">
    <source>
        <dbReference type="ARBA" id="ARBA00029504"/>
    </source>
</evidence>
<evidence type="ECO:0000313" key="17">
    <source>
        <dbReference type="Proteomes" id="UP000178227"/>
    </source>
</evidence>
<evidence type="ECO:0000256" key="6">
    <source>
        <dbReference type="ARBA" id="ARBA00022769"/>
    </source>
</evidence>
<dbReference type="Pfam" id="PF00271">
    <property type="entry name" value="Helicase_C"/>
    <property type="match status" value="1"/>
</dbReference>
<dbReference type="CDD" id="cd17916">
    <property type="entry name" value="DEXHc_UvrB"/>
    <property type="match status" value="1"/>
</dbReference>
<comment type="caution">
    <text evidence="16">The sequence shown here is derived from an EMBL/GenBank/DDBJ whole genome shotgun (WGS) entry which is preliminary data.</text>
</comment>
<dbReference type="GO" id="GO:0006289">
    <property type="term" value="P:nucleotide-excision repair"/>
    <property type="evidence" value="ECO:0007669"/>
    <property type="project" value="InterPro"/>
</dbReference>
<keyword evidence="5 12" id="KW-0227">DNA damage</keyword>
<dbReference type="SUPFAM" id="SSF46600">
    <property type="entry name" value="C-terminal UvrC-binding domain of UvrB"/>
    <property type="match status" value="1"/>
</dbReference>
<dbReference type="PROSITE" id="PS51194">
    <property type="entry name" value="HELICASE_CTER"/>
    <property type="match status" value="1"/>
</dbReference>
<evidence type="ECO:0000259" key="13">
    <source>
        <dbReference type="PROSITE" id="PS50151"/>
    </source>
</evidence>
<comment type="subcellular location">
    <subcellularLocation>
        <location evidence="1 12">Cytoplasm</location>
    </subcellularLocation>
</comment>
<dbReference type="PANTHER" id="PTHR24029:SF0">
    <property type="entry name" value="UVRABC SYSTEM PROTEIN B"/>
    <property type="match status" value="1"/>
</dbReference>
<evidence type="ECO:0000256" key="2">
    <source>
        <dbReference type="ARBA" id="ARBA00008533"/>
    </source>
</evidence>
<dbReference type="Pfam" id="PF12344">
    <property type="entry name" value="UvrB"/>
    <property type="match status" value="1"/>
</dbReference>
<evidence type="ECO:0000259" key="14">
    <source>
        <dbReference type="PROSITE" id="PS51192"/>
    </source>
</evidence>
<dbReference type="Pfam" id="PF04851">
    <property type="entry name" value="ResIII"/>
    <property type="match status" value="1"/>
</dbReference>
<dbReference type="EMBL" id="MGKI01000013">
    <property type="protein sequence ID" value="OGN22226.1"/>
    <property type="molecule type" value="Genomic_DNA"/>
</dbReference>
<dbReference type="InterPro" id="IPR001943">
    <property type="entry name" value="UVR_dom"/>
</dbReference>
<accession>A0A1F8GBX2</accession>
<dbReference type="GO" id="GO:0009432">
    <property type="term" value="P:SOS response"/>
    <property type="evidence" value="ECO:0007669"/>
    <property type="project" value="UniProtKB-KW"/>
</dbReference>
<evidence type="ECO:0000256" key="5">
    <source>
        <dbReference type="ARBA" id="ARBA00022763"/>
    </source>
</evidence>
<dbReference type="SMART" id="SM00487">
    <property type="entry name" value="DEXDc"/>
    <property type="match status" value="1"/>
</dbReference>
<dbReference type="PANTHER" id="PTHR24029">
    <property type="entry name" value="UVRABC SYSTEM PROTEIN B"/>
    <property type="match status" value="1"/>
</dbReference>
<dbReference type="STRING" id="1802694.A2918_02460"/>
<organism evidence="16 17">
    <name type="scientific">Candidatus Yanofskybacteria bacterium RIFCSPLOWO2_01_FULL_42_49</name>
    <dbReference type="NCBI Taxonomy" id="1802694"/>
    <lineage>
        <taxon>Bacteria</taxon>
        <taxon>Candidatus Yanofskyibacteriota</taxon>
    </lineage>
</organism>
<evidence type="ECO:0000256" key="8">
    <source>
        <dbReference type="ARBA" id="ARBA00022881"/>
    </source>
</evidence>
<feature type="domain" description="UVR" evidence="13">
    <location>
        <begin position="642"/>
        <end position="677"/>
    </location>
</feature>
<dbReference type="InterPro" id="IPR041471">
    <property type="entry name" value="UvrB_inter"/>
</dbReference>
<dbReference type="PROSITE" id="PS50151">
    <property type="entry name" value="UVR"/>
    <property type="match status" value="1"/>
</dbReference>
<dbReference type="GO" id="GO:0009380">
    <property type="term" value="C:excinuclease repair complex"/>
    <property type="evidence" value="ECO:0007669"/>
    <property type="project" value="InterPro"/>
</dbReference>
<dbReference type="NCBIfam" id="NF003673">
    <property type="entry name" value="PRK05298.1"/>
    <property type="match status" value="1"/>
</dbReference>
<evidence type="ECO:0000256" key="1">
    <source>
        <dbReference type="ARBA" id="ARBA00004496"/>
    </source>
</evidence>
<dbReference type="GO" id="GO:0005524">
    <property type="term" value="F:ATP binding"/>
    <property type="evidence" value="ECO:0007669"/>
    <property type="project" value="UniProtKB-KW"/>
</dbReference>
<evidence type="ECO:0000256" key="7">
    <source>
        <dbReference type="ARBA" id="ARBA00022840"/>
    </source>
</evidence>
<dbReference type="Proteomes" id="UP000178227">
    <property type="component" value="Unassembled WGS sequence"/>
</dbReference>
<comment type="subunit">
    <text evidence="10 12">Forms a heterotetramer with UvrA during the search for lesions. Interacts with UvrC in an incision complex.</text>
</comment>